<dbReference type="EMBL" id="NPDY01000001">
    <property type="protein sequence ID" value="PJZ71140.1"/>
    <property type="molecule type" value="Genomic_DNA"/>
</dbReference>
<dbReference type="Proteomes" id="UP000231962">
    <property type="component" value="Unassembled WGS sequence"/>
</dbReference>
<dbReference type="Proteomes" id="UP000231990">
    <property type="component" value="Unassembled WGS sequence"/>
</dbReference>
<proteinExistence type="predicted"/>
<comment type="caution">
    <text evidence="2">The sequence shown here is derived from an EMBL/GenBank/DDBJ whole genome shotgun (WGS) entry which is preliminary data.</text>
</comment>
<name>A0A2M9ZRW8_9LEPT</name>
<keyword evidence="3" id="KW-1185">Reference proteome</keyword>
<dbReference type="OrthoDB" id="9804948at2"/>
<reference evidence="3 4" key="1">
    <citation type="submission" date="2017-07" db="EMBL/GenBank/DDBJ databases">
        <title>Leptospira spp. isolated from tropical soils.</title>
        <authorList>
            <person name="Thibeaux R."/>
            <person name="Iraola G."/>
            <person name="Ferres I."/>
            <person name="Bierque E."/>
            <person name="Girault D."/>
            <person name="Soupe-Gilbert M.-E."/>
            <person name="Picardeau M."/>
            <person name="Goarant C."/>
        </authorList>
    </citation>
    <scope>NUCLEOTIDE SEQUENCE [LARGE SCALE GENOMIC DNA]</scope>
    <source>
        <strain evidence="2 4">FH1-B-B1</strain>
        <strain evidence="1 3">FH1-B-C1</strain>
    </source>
</reference>
<evidence type="ECO:0000313" key="2">
    <source>
        <dbReference type="EMBL" id="PJZ74673.1"/>
    </source>
</evidence>
<sequence length="60" mass="7301">MIHFTPKKAYQEEAVLREAFFNFTPEALYGASFREWFLRGGWTSKYISYSLFDERRIERL</sequence>
<dbReference type="AlphaFoldDB" id="A0A2M9ZRW8"/>
<evidence type="ECO:0000313" key="4">
    <source>
        <dbReference type="Proteomes" id="UP000231990"/>
    </source>
</evidence>
<organism evidence="2 4">
    <name type="scientific">Leptospira perolatii</name>
    <dbReference type="NCBI Taxonomy" id="2023191"/>
    <lineage>
        <taxon>Bacteria</taxon>
        <taxon>Pseudomonadati</taxon>
        <taxon>Spirochaetota</taxon>
        <taxon>Spirochaetia</taxon>
        <taxon>Leptospirales</taxon>
        <taxon>Leptospiraceae</taxon>
        <taxon>Leptospira</taxon>
    </lineage>
</organism>
<protein>
    <submittedName>
        <fullName evidence="2">Uncharacterized protein</fullName>
    </submittedName>
</protein>
<accession>A0A2M9ZRW8</accession>
<evidence type="ECO:0000313" key="1">
    <source>
        <dbReference type="EMBL" id="PJZ71140.1"/>
    </source>
</evidence>
<gene>
    <name evidence="1" type="ORF">CH360_01070</name>
    <name evidence="2" type="ORF">CH373_01070</name>
</gene>
<evidence type="ECO:0000313" key="3">
    <source>
        <dbReference type="Proteomes" id="UP000231962"/>
    </source>
</evidence>
<dbReference type="EMBL" id="NPDZ01000001">
    <property type="protein sequence ID" value="PJZ74673.1"/>
    <property type="molecule type" value="Genomic_DNA"/>
</dbReference>